<name>A0A6J6QHR6_9ZZZZ</name>
<reference evidence="1" key="1">
    <citation type="submission" date="2020-05" db="EMBL/GenBank/DDBJ databases">
        <authorList>
            <person name="Chiriac C."/>
            <person name="Salcher M."/>
            <person name="Ghai R."/>
            <person name="Kavagutti S V."/>
        </authorList>
    </citation>
    <scope>NUCLEOTIDE SEQUENCE</scope>
</reference>
<gene>
    <name evidence="1" type="ORF">UFOPK2593_01068</name>
</gene>
<dbReference type="AlphaFoldDB" id="A0A6J6QHR6"/>
<dbReference type="EMBL" id="CAEZXW010000073">
    <property type="protein sequence ID" value="CAB4709113.1"/>
    <property type="molecule type" value="Genomic_DNA"/>
</dbReference>
<protein>
    <submittedName>
        <fullName evidence="1">Unannotated protein</fullName>
    </submittedName>
</protein>
<sequence>MNTLLDRFTDDLLPGNDHWPAATEIEVGAAMQHLASTDSEQKSLFYRLLDFLENHKERPALAEILEAKDSELFGFAKVLAFEAYYIHPKVREVVASRSMYANRSPQPAGFPVVTRRVIPWNEDEILWRSDGTERSNEVLIEQKKDPKKTWTVEEIRQWRR</sequence>
<proteinExistence type="predicted"/>
<evidence type="ECO:0000313" key="1">
    <source>
        <dbReference type="EMBL" id="CAB4709113.1"/>
    </source>
</evidence>
<accession>A0A6J6QHR6</accession>
<organism evidence="1">
    <name type="scientific">freshwater metagenome</name>
    <dbReference type="NCBI Taxonomy" id="449393"/>
    <lineage>
        <taxon>unclassified sequences</taxon>
        <taxon>metagenomes</taxon>
        <taxon>ecological metagenomes</taxon>
    </lineage>
</organism>